<evidence type="ECO:0000313" key="2">
    <source>
        <dbReference type="Proteomes" id="UP000011676"/>
    </source>
</evidence>
<evidence type="ECO:0000313" key="1">
    <source>
        <dbReference type="EMBL" id="EMC25046.1"/>
    </source>
</evidence>
<proteinExistence type="predicted"/>
<dbReference type="InterPro" id="IPR052057">
    <property type="entry name" value="IS150/IS1296_orfA-like"/>
</dbReference>
<protein>
    <submittedName>
        <fullName evidence="1">Uncharacterized protein</fullName>
    </submittedName>
</protein>
<comment type="caution">
    <text evidence="1">The sequence shown here is derived from an EMBL/GenBank/DDBJ whole genome shotgun (WGS) entry which is preliminary data.</text>
</comment>
<dbReference type="AlphaFoldDB" id="A0A829BQU7"/>
<gene>
    <name evidence="1" type="ORF">SMU82_03006</name>
</gene>
<dbReference type="Proteomes" id="UP000011676">
    <property type="component" value="Unassembled WGS sequence"/>
</dbReference>
<sequence length="112" mass="13296">MKLTYENKLKIYELRKNGMSWSQLNQKCGVSLSNLKYMVKLMDPYDLERVRKGNNIYLSPELKQEMIDTLLKVQLIKVNSNQWILQEDYFTLIIIFNNCSYSALYCLKVKTV</sequence>
<dbReference type="EMBL" id="AHSR01000011">
    <property type="protein sequence ID" value="EMC25046.1"/>
    <property type="molecule type" value="Genomic_DNA"/>
</dbReference>
<dbReference type="PANTHER" id="PTHR33795">
    <property type="entry name" value="INSERTION ELEMENT IS150 PROTEIN INSJ"/>
    <property type="match status" value="1"/>
</dbReference>
<name>A0A829BQU7_STRMG</name>
<reference evidence="1 2" key="1">
    <citation type="journal article" date="2013" name="Mol. Biol. Evol.">
        <title>Evolutionary and population genomics of the cavity causing bacteria Streptococcus mutans.</title>
        <authorList>
            <person name="Cornejo O.E."/>
            <person name="Lefebure T."/>
            <person name="Pavinski Bitar P.D."/>
            <person name="Lang P."/>
            <person name="Richards V.P."/>
            <person name="Eilertson K."/>
            <person name="Do T."/>
            <person name="Beighton D."/>
            <person name="Zeng L."/>
            <person name="Ahn S.J."/>
            <person name="Burne R.A."/>
            <person name="Siepel A."/>
            <person name="Bustamante C.D."/>
            <person name="Stanhope M.J."/>
        </authorList>
    </citation>
    <scope>NUCLEOTIDE SEQUENCE [LARGE SCALE GENOMIC DNA]</scope>
    <source>
        <strain evidence="1 2">SM6</strain>
    </source>
</reference>
<dbReference type="PANTHER" id="PTHR33795:SF1">
    <property type="entry name" value="INSERTION ELEMENT IS150 PROTEIN INSJ"/>
    <property type="match status" value="1"/>
</dbReference>
<accession>A0A829BQU7</accession>
<organism evidence="1 2">
    <name type="scientific">Streptococcus mutans SM6</name>
    <dbReference type="NCBI Taxonomy" id="857119"/>
    <lineage>
        <taxon>Bacteria</taxon>
        <taxon>Bacillati</taxon>
        <taxon>Bacillota</taxon>
        <taxon>Bacilli</taxon>
        <taxon>Lactobacillales</taxon>
        <taxon>Streptococcaceae</taxon>
        <taxon>Streptococcus</taxon>
    </lineage>
</organism>